<organism evidence="1 2">
    <name type="scientific">Dryococelus australis</name>
    <dbReference type="NCBI Taxonomy" id="614101"/>
    <lineage>
        <taxon>Eukaryota</taxon>
        <taxon>Metazoa</taxon>
        <taxon>Ecdysozoa</taxon>
        <taxon>Arthropoda</taxon>
        <taxon>Hexapoda</taxon>
        <taxon>Insecta</taxon>
        <taxon>Pterygota</taxon>
        <taxon>Neoptera</taxon>
        <taxon>Polyneoptera</taxon>
        <taxon>Phasmatodea</taxon>
        <taxon>Verophasmatodea</taxon>
        <taxon>Anareolatae</taxon>
        <taxon>Phasmatidae</taxon>
        <taxon>Eurycanthinae</taxon>
        <taxon>Dryococelus</taxon>
    </lineage>
</organism>
<dbReference type="Proteomes" id="UP001159363">
    <property type="component" value="Chromosome 9"/>
</dbReference>
<reference evidence="1 2" key="1">
    <citation type="submission" date="2023-02" db="EMBL/GenBank/DDBJ databases">
        <title>LHISI_Scaffold_Assembly.</title>
        <authorList>
            <person name="Stuart O.P."/>
            <person name="Cleave R."/>
            <person name="Magrath M.J.L."/>
            <person name="Mikheyev A.S."/>
        </authorList>
    </citation>
    <scope>NUCLEOTIDE SEQUENCE [LARGE SCALE GENOMIC DNA]</scope>
    <source>
        <strain evidence="1">Daus_M_001</strain>
        <tissue evidence="1">Leg muscle</tissue>
    </source>
</reference>
<protein>
    <submittedName>
        <fullName evidence="1">Uncharacterized protein</fullName>
    </submittedName>
</protein>
<dbReference type="EMBL" id="JARBHB010000010">
    <property type="protein sequence ID" value="KAJ8874035.1"/>
    <property type="molecule type" value="Genomic_DNA"/>
</dbReference>
<gene>
    <name evidence="1" type="ORF">PR048_024875</name>
</gene>
<name>A0ABQ9GPT8_9NEOP</name>
<comment type="caution">
    <text evidence="1">The sequence shown here is derived from an EMBL/GenBank/DDBJ whole genome shotgun (WGS) entry which is preliminary data.</text>
</comment>
<proteinExistence type="predicted"/>
<accession>A0ABQ9GPT8</accession>
<keyword evidence="2" id="KW-1185">Reference proteome</keyword>
<evidence type="ECO:0000313" key="1">
    <source>
        <dbReference type="EMBL" id="KAJ8874035.1"/>
    </source>
</evidence>
<sequence>MTVESCTLLIWTKGIFQNWLNTSVVNLQECLRSGLEKTETVFSVISSFEIPRFSYDLERKKFIKSNDPPPELFAPPVDKASIYRNR</sequence>
<evidence type="ECO:0000313" key="2">
    <source>
        <dbReference type="Proteomes" id="UP001159363"/>
    </source>
</evidence>